<feature type="compositionally biased region" description="Pro residues" evidence="1">
    <location>
        <begin position="118"/>
        <end position="132"/>
    </location>
</feature>
<dbReference type="EMBL" id="AONQ01000028">
    <property type="protein sequence ID" value="EME69748.1"/>
    <property type="molecule type" value="Genomic_DNA"/>
</dbReference>
<dbReference type="PATRIC" id="fig|1244869.3.peg.2412"/>
<dbReference type="AlphaFoldDB" id="M3AAF3"/>
<gene>
    <name evidence="2" type="ORF">H261_11959</name>
</gene>
<dbReference type="Proteomes" id="UP000011744">
    <property type="component" value="Unassembled WGS sequence"/>
</dbReference>
<sequence length="141" mass="15134">MPVAPAILMPHADDPDWLAQLRAEAAATSIAAAARRIGMARASVSLVLSGGYPAGLDRVEARVRAKLMDQVRCPAFGEDIALAKCRAQAAKPFSAASSRAARLYRACQSCPHRPPILPHRPPILPHRPPILPHRPKESADD</sequence>
<dbReference type="OrthoDB" id="6064795at2"/>
<evidence type="ECO:0008006" key="4">
    <source>
        <dbReference type="Google" id="ProtNLM"/>
    </source>
</evidence>
<evidence type="ECO:0000313" key="3">
    <source>
        <dbReference type="Proteomes" id="UP000011744"/>
    </source>
</evidence>
<protein>
    <recommendedName>
        <fullName evidence="4">Transcriptional regulator</fullName>
    </recommendedName>
</protein>
<reference evidence="2 3" key="1">
    <citation type="journal article" date="2014" name="Genome Announc.">
        <title>Draft Genome Sequence of Magnetospirillum sp. Strain SO-1, a Freshwater Magnetotactic Bacterium Isolated from the Ol'khovka River, Russia.</title>
        <authorList>
            <person name="Grouzdev D.S."/>
            <person name="Dziuba M.V."/>
            <person name="Sukhacheva M.S."/>
            <person name="Mardanov A.V."/>
            <person name="Beletskiy A.V."/>
            <person name="Kuznetsov B.B."/>
            <person name="Skryabin K.G."/>
        </authorList>
    </citation>
    <scope>NUCLEOTIDE SEQUENCE [LARGE SCALE GENOMIC DNA]</scope>
    <source>
        <strain evidence="2 3">SO-1</strain>
    </source>
</reference>
<evidence type="ECO:0000256" key="1">
    <source>
        <dbReference type="SAM" id="MobiDB-lite"/>
    </source>
</evidence>
<comment type="caution">
    <text evidence="2">The sequence shown here is derived from an EMBL/GenBank/DDBJ whole genome shotgun (WGS) entry which is preliminary data.</text>
</comment>
<organism evidence="2 3">
    <name type="scientific">Paramagnetospirillum caucaseum</name>
    <dbReference type="NCBI Taxonomy" id="1244869"/>
    <lineage>
        <taxon>Bacteria</taxon>
        <taxon>Pseudomonadati</taxon>
        <taxon>Pseudomonadota</taxon>
        <taxon>Alphaproteobacteria</taxon>
        <taxon>Rhodospirillales</taxon>
        <taxon>Magnetospirillaceae</taxon>
        <taxon>Paramagnetospirillum</taxon>
    </lineage>
</organism>
<dbReference type="GO" id="GO:0003677">
    <property type="term" value="F:DNA binding"/>
    <property type="evidence" value="ECO:0007669"/>
    <property type="project" value="InterPro"/>
</dbReference>
<keyword evidence="3" id="KW-1185">Reference proteome</keyword>
<dbReference type="RefSeq" id="WP_008617763.1">
    <property type="nucleotide sequence ID" value="NZ_AONQ01000028.1"/>
</dbReference>
<proteinExistence type="predicted"/>
<dbReference type="Gene3D" id="1.10.260.40">
    <property type="entry name" value="lambda repressor-like DNA-binding domains"/>
    <property type="match status" value="1"/>
</dbReference>
<dbReference type="InterPro" id="IPR010982">
    <property type="entry name" value="Lambda_DNA-bd_dom_sf"/>
</dbReference>
<name>M3AAF3_9PROT</name>
<evidence type="ECO:0000313" key="2">
    <source>
        <dbReference type="EMBL" id="EME69748.1"/>
    </source>
</evidence>
<dbReference type="STRING" id="1244869.H261_11959"/>
<accession>M3AAF3</accession>
<feature type="region of interest" description="Disordered" evidence="1">
    <location>
        <begin position="118"/>
        <end position="141"/>
    </location>
</feature>